<evidence type="ECO:0000256" key="2">
    <source>
        <dbReference type="ARBA" id="ARBA00008872"/>
    </source>
</evidence>
<dbReference type="InterPro" id="IPR002433">
    <property type="entry name" value="Orn_de-COase"/>
</dbReference>
<accession>T1DFQ3</accession>
<evidence type="ECO:0000313" key="8">
    <source>
        <dbReference type="EMBL" id="JAA98514.1"/>
    </source>
</evidence>
<dbReference type="InterPro" id="IPR022643">
    <property type="entry name" value="De-COase2_C"/>
</dbReference>
<organism evidence="8">
    <name type="scientific">Anopheles aquasalis</name>
    <name type="common">Malaria mosquito</name>
    <dbReference type="NCBI Taxonomy" id="42839"/>
    <lineage>
        <taxon>Eukaryota</taxon>
        <taxon>Metazoa</taxon>
        <taxon>Ecdysozoa</taxon>
        <taxon>Arthropoda</taxon>
        <taxon>Hexapoda</taxon>
        <taxon>Insecta</taxon>
        <taxon>Pterygota</taxon>
        <taxon>Neoptera</taxon>
        <taxon>Endopterygota</taxon>
        <taxon>Diptera</taxon>
        <taxon>Nematocera</taxon>
        <taxon>Culicoidea</taxon>
        <taxon>Culicidae</taxon>
        <taxon>Anophelinae</taxon>
        <taxon>Anopheles</taxon>
    </lineage>
</organism>
<dbReference type="PANTHER" id="PTHR11482:SF6">
    <property type="entry name" value="ORNITHINE DECARBOXYLASE 1-RELATED"/>
    <property type="match status" value="1"/>
</dbReference>
<dbReference type="PRINTS" id="PR01182">
    <property type="entry name" value="ORNDCRBXLASE"/>
</dbReference>
<proteinExistence type="evidence at transcript level"/>
<dbReference type="AlphaFoldDB" id="T1DFQ3"/>
<evidence type="ECO:0000256" key="4">
    <source>
        <dbReference type="ARBA" id="ARBA00023239"/>
    </source>
</evidence>
<dbReference type="InterPro" id="IPR022644">
    <property type="entry name" value="De-COase2_N"/>
</dbReference>
<sequence length="395" mass="43416">MDLTDVCAAVSVQGALDQILKEGPHDPAPINLLDLDRIVLNYRRWCEQHAGLVPYYAPSVNNHPTVLALMARLGSGFSCASEEEMCTALSLGVPANRIRFVHPVKTVESILFAKHHHIRRLVVDSVTEIAKVHRHYPDAQLLLRIRLSREQKYGCCPRGDAPAILAHVKENGIELAGLYVAIPAPNQHQVEALQRALEQAKALYEQACGLGLTEIRELAVAGAETIPSTALASVITNLGLPSTVSCIIETERRFVESSVTLVASVQSKRIVRDPDQPELIREIMYFINDGRYGSFEWWKPVTKEPTVYRMNGARRPLPAQVWPSSVWGPTCDSADVVFEQVNLPELDIGDFLVFADVGAYGGTLASQFNGFPLPRMIACAHSSSTRVLLGIDANP</sequence>
<dbReference type="VEuPathDB" id="VectorBase:AAQUA_003861"/>
<dbReference type="PANTHER" id="PTHR11482">
    <property type="entry name" value="ARGININE/DIAMINOPIMELATE/ORNITHINE DECARBOXYLASE"/>
    <property type="match status" value="1"/>
</dbReference>
<dbReference type="InterPro" id="IPR000183">
    <property type="entry name" value="Orn/DAP/Arg_de-COase"/>
</dbReference>
<dbReference type="Pfam" id="PF02784">
    <property type="entry name" value="Orn_Arg_deC_N"/>
    <property type="match status" value="1"/>
</dbReference>
<protein>
    <submittedName>
        <fullName evidence="8">Putative type iii pyridoxal 5-phosphate</fullName>
    </submittedName>
</protein>
<dbReference type="Gene3D" id="3.20.20.10">
    <property type="entry name" value="Alanine racemase"/>
    <property type="match status" value="1"/>
</dbReference>
<dbReference type="Gene3D" id="2.40.37.10">
    <property type="entry name" value="Lyase, Ornithine Decarboxylase, Chain A, domain 1"/>
    <property type="match status" value="1"/>
</dbReference>
<evidence type="ECO:0000259" key="7">
    <source>
        <dbReference type="Pfam" id="PF02784"/>
    </source>
</evidence>
<dbReference type="GO" id="GO:0033387">
    <property type="term" value="P:putrescine biosynthetic process from arginine, via ornithine"/>
    <property type="evidence" value="ECO:0007669"/>
    <property type="project" value="TreeGrafter"/>
</dbReference>
<comment type="cofactor">
    <cofactor evidence="1">
        <name>pyridoxal 5'-phosphate</name>
        <dbReference type="ChEBI" id="CHEBI:597326"/>
    </cofactor>
</comment>
<evidence type="ECO:0000256" key="5">
    <source>
        <dbReference type="RuleBase" id="RU003737"/>
    </source>
</evidence>
<comment type="similarity">
    <text evidence="2 5">Belongs to the Orn/Lys/Arg decarboxylase class-II family.</text>
</comment>
<dbReference type="GO" id="GO:0005737">
    <property type="term" value="C:cytoplasm"/>
    <property type="evidence" value="ECO:0007669"/>
    <property type="project" value="TreeGrafter"/>
</dbReference>
<keyword evidence="3" id="KW-0663">Pyridoxal phosphate</keyword>
<dbReference type="EMBL" id="GAMD01003076">
    <property type="protein sequence ID" value="JAA98514.1"/>
    <property type="molecule type" value="mRNA"/>
</dbReference>
<dbReference type="SUPFAM" id="SSF50621">
    <property type="entry name" value="Alanine racemase C-terminal domain-like"/>
    <property type="match status" value="1"/>
</dbReference>
<dbReference type="GO" id="GO:0004586">
    <property type="term" value="F:ornithine decarboxylase activity"/>
    <property type="evidence" value="ECO:0007669"/>
    <property type="project" value="TreeGrafter"/>
</dbReference>
<evidence type="ECO:0000256" key="1">
    <source>
        <dbReference type="ARBA" id="ARBA00001933"/>
    </source>
</evidence>
<dbReference type="InterPro" id="IPR009006">
    <property type="entry name" value="Ala_racemase/Decarboxylase_C"/>
</dbReference>
<evidence type="ECO:0000256" key="3">
    <source>
        <dbReference type="ARBA" id="ARBA00022898"/>
    </source>
</evidence>
<dbReference type="Pfam" id="PF00278">
    <property type="entry name" value="Orn_DAP_Arg_deC"/>
    <property type="match status" value="1"/>
</dbReference>
<feature type="domain" description="Orn/DAP/Arg decarboxylase 2 C-terminal" evidence="6">
    <location>
        <begin position="257"/>
        <end position="358"/>
    </location>
</feature>
<reference evidence="8" key="1">
    <citation type="submission" date="2013-07" db="EMBL/GenBank/DDBJ databases">
        <title>Transcriptome sequencing and developmental regulation of gene expression in Anopheles aquasalis.</title>
        <authorList>
            <consortium name="Brazilian Malaria Network (MCT/CNPq/MS/SCTIE/DECIT/PRONEX 555648/2009-5) and Research Network on Bioactive Molecules from Arthropod Vectors (NAP-MOBIARVE"/>
            <consortium name="University of Sao Paulo)"/>
            <person name="Marinotti O."/>
            <person name="Ribeiro J.M.C."/>
            <person name="Costa-da-Silva A.L."/>
            <person name="Silva M.C.P."/>
            <person name="Lopes A.R."/>
            <person name="Barros M.S."/>
            <person name="Sa-Nunes A."/>
            <person name="Konjin B.B."/>
            <person name="Carvalho E."/>
            <person name="Suesdek L."/>
            <person name="Silva-Neto M.A.C."/>
            <person name="Capurro M.L."/>
        </authorList>
    </citation>
    <scope>NUCLEOTIDE SEQUENCE</scope>
    <source>
        <tissue evidence="8">Whole body</tissue>
    </source>
</reference>
<dbReference type="InterPro" id="IPR029066">
    <property type="entry name" value="PLP-binding_barrel"/>
</dbReference>
<feature type="domain" description="Orn/DAP/Arg decarboxylase 2 N-terminal" evidence="7">
    <location>
        <begin position="36"/>
        <end position="220"/>
    </location>
</feature>
<keyword evidence="4" id="KW-0456">Lyase</keyword>
<dbReference type="SUPFAM" id="SSF51419">
    <property type="entry name" value="PLP-binding barrel"/>
    <property type="match status" value="1"/>
</dbReference>
<name>T1DFQ3_ANOAQ</name>
<evidence type="ECO:0000259" key="6">
    <source>
        <dbReference type="Pfam" id="PF00278"/>
    </source>
</evidence>
<dbReference type="PRINTS" id="PR01179">
    <property type="entry name" value="ODADCRBXLASE"/>
</dbReference>